<dbReference type="Proteomes" id="UP001243330">
    <property type="component" value="Unassembled WGS sequence"/>
</dbReference>
<name>A0AAD9A2Y0_9PEZI</name>
<dbReference type="EMBL" id="JAQOWY010000592">
    <property type="protein sequence ID" value="KAK1840114.1"/>
    <property type="molecule type" value="Genomic_DNA"/>
</dbReference>
<evidence type="ECO:0000256" key="2">
    <source>
        <dbReference type="SAM" id="SignalP"/>
    </source>
</evidence>
<comment type="caution">
    <text evidence="3">The sequence shown here is derived from an EMBL/GenBank/DDBJ whole genome shotgun (WGS) entry which is preliminary data.</text>
</comment>
<dbReference type="AlphaFoldDB" id="A0AAD9A2Y0"/>
<feature type="compositionally biased region" description="Polar residues" evidence="1">
    <location>
        <begin position="68"/>
        <end position="81"/>
    </location>
</feature>
<feature type="region of interest" description="Disordered" evidence="1">
    <location>
        <begin position="68"/>
        <end position="114"/>
    </location>
</feature>
<evidence type="ECO:0008006" key="5">
    <source>
        <dbReference type="Google" id="ProtNLM"/>
    </source>
</evidence>
<gene>
    <name evidence="3" type="ORF">CCHR01_17254</name>
</gene>
<protein>
    <recommendedName>
        <fullName evidence="5">Secreted protein</fullName>
    </recommendedName>
</protein>
<feature type="signal peptide" evidence="2">
    <location>
        <begin position="1"/>
        <end position="20"/>
    </location>
</feature>
<accession>A0AAD9A2Y0</accession>
<evidence type="ECO:0000313" key="3">
    <source>
        <dbReference type="EMBL" id="KAK1840114.1"/>
    </source>
</evidence>
<evidence type="ECO:0000256" key="1">
    <source>
        <dbReference type="SAM" id="MobiDB-lite"/>
    </source>
</evidence>
<evidence type="ECO:0000313" key="4">
    <source>
        <dbReference type="Proteomes" id="UP001243330"/>
    </source>
</evidence>
<proteinExistence type="predicted"/>
<sequence>MLQNMLQLVLFLAEMSRILQSNQPGKPGAATLRYLHDFTYLYPAAWGTTGEGGIGPAFGRGLRSGITESVSQSSRMNQQSHVAARQSDVIHAPPSQSQHERQQRQRRLPAHSSAFLTSTKRTQGVCRFPILAPDQDTREGSPMTMGRPSTTTSGLLLPSRQLATLCPPDRLFCWAALPRARQHIPTVRHILVSHTAFLSRSFAFSTQGFPTCAAFLPSESL</sequence>
<reference evidence="3" key="1">
    <citation type="submission" date="2023-01" db="EMBL/GenBank/DDBJ databases">
        <title>Colletotrichum chrysophilum M932 genome sequence.</title>
        <authorList>
            <person name="Baroncelli R."/>
        </authorList>
    </citation>
    <scope>NUCLEOTIDE SEQUENCE</scope>
    <source>
        <strain evidence="3">M932</strain>
    </source>
</reference>
<keyword evidence="4" id="KW-1185">Reference proteome</keyword>
<organism evidence="3 4">
    <name type="scientific">Colletotrichum chrysophilum</name>
    <dbReference type="NCBI Taxonomy" id="1836956"/>
    <lineage>
        <taxon>Eukaryota</taxon>
        <taxon>Fungi</taxon>
        <taxon>Dikarya</taxon>
        <taxon>Ascomycota</taxon>
        <taxon>Pezizomycotina</taxon>
        <taxon>Sordariomycetes</taxon>
        <taxon>Hypocreomycetidae</taxon>
        <taxon>Glomerellales</taxon>
        <taxon>Glomerellaceae</taxon>
        <taxon>Colletotrichum</taxon>
        <taxon>Colletotrichum gloeosporioides species complex</taxon>
    </lineage>
</organism>
<keyword evidence="2" id="KW-0732">Signal</keyword>
<feature type="chain" id="PRO_5042207111" description="Secreted protein" evidence="2">
    <location>
        <begin position="21"/>
        <end position="221"/>
    </location>
</feature>
<feature type="region of interest" description="Disordered" evidence="1">
    <location>
        <begin position="132"/>
        <end position="154"/>
    </location>
</feature>